<protein>
    <submittedName>
        <fullName evidence="3">Uncharacterized protein</fullName>
    </submittedName>
</protein>
<feature type="compositionally biased region" description="Basic and acidic residues" evidence="2">
    <location>
        <begin position="213"/>
        <end position="228"/>
    </location>
</feature>
<dbReference type="EMBL" id="JAEPQZ010000013">
    <property type="protein sequence ID" value="KAG2174338.1"/>
    <property type="molecule type" value="Genomic_DNA"/>
</dbReference>
<keyword evidence="4" id="KW-1185">Reference proteome</keyword>
<feature type="coiled-coil region" evidence="1">
    <location>
        <begin position="369"/>
        <end position="396"/>
    </location>
</feature>
<accession>A0A8H7UC00</accession>
<reference evidence="3" key="1">
    <citation type="submission" date="2020-12" db="EMBL/GenBank/DDBJ databases">
        <title>Metabolic potential, ecology and presence of endohyphal bacteria is reflected in genomic diversity of Mucoromycotina.</title>
        <authorList>
            <person name="Muszewska A."/>
            <person name="Okrasinska A."/>
            <person name="Steczkiewicz K."/>
            <person name="Drgas O."/>
            <person name="Orlowska M."/>
            <person name="Perlinska-Lenart U."/>
            <person name="Aleksandrzak-Piekarczyk T."/>
            <person name="Szatraj K."/>
            <person name="Zielenkiewicz U."/>
            <person name="Pilsyk S."/>
            <person name="Malc E."/>
            <person name="Mieczkowski P."/>
            <person name="Kruszewska J.S."/>
            <person name="Biernat P."/>
            <person name="Pawlowska J."/>
        </authorList>
    </citation>
    <scope>NUCLEOTIDE SEQUENCE</scope>
    <source>
        <strain evidence="3">WA0000067209</strain>
    </source>
</reference>
<gene>
    <name evidence="3" type="ORF">INT43_004361</name>
</gene>
<evidence type="ECO:0000313" key="4">
    <source>
        <dbReference type="Proteomes" id="UP000654370"/>
    </source>
</evidence>
<sequence length="440" mass="49759">MNIFQPFSQTILGDPAIWFVKGTEPFFESRERFEYEDFIQKNTKMGDSMTESDSIEPSKLYENAPVPFLQWIRDRQQLTISPISLVSGLSSSHADKYVDPKAISYVMLTENVTPSAEQPSGLSISQVVNPDNLKDHGPSRSPIVQHAVTNNTVPDHFLQHDDMAIDVTSSEARGVVQAIPLESPSISTTPSKTHHDDNGGVVPSLWKQLDEFEPVHDNVTESPRETSRRSTPMANSPAANADAESQSLIKPASSNEPDETPVSSPQTYSTSEKHPQETFDEPHPESSHAQWIVRSATLKAYEPAGVNDCNFNKHEMEHVWPKSLELGSNSVHMVRPSAYLFWQDQGNVDSDDMLEDDDPVTSVTGVISDEEYRKRLAGLKLEKERQERELEERMQLKMLYIQQEFDIDREAISQAYEWNIDELQHIWESQHHTDAQETLS</sequence>
<dbReference type="OrthoDB" id="2427565at2759"/>
<organism evidence="3 4">
    <name type="scientific">Mortierella isabellina</name>
    <name type="common">Filamentous fungus</name>
    <name type="synonym">Umbelopsis isabellina</name>
    <dbReference type="NCBI Taxonomy" id="91625"/>
    <lineage>
        <taxon>Eukaryota</taxon>
        <taxon>Fungi</taxon>
        <taxon>Fungi incertae sedis</taxon>
        <taxon>Mucoromycota</taxon>
        <taxon>Mucoromycotina</taxon>
        <taxon>Umbelopsidomycetes</taxon>
        <taxon>Umbelopsidales</taxon>
        <taxon>Umbelopsidaceae</taxon>
        <taxon>Umbelopsis</taxon>
    </lineage>
</organism>
<dbReference type="Proteomes" id="UP000654370">
    <property type="component" value="Unassembled WGS sequence"/>
</dbReference>
<evidence type="ECO:0000256" key="1">
    <source>
        <dbReference type="SAM" id="Coils"/>
    </source>
</evidence>
<feature type="compositionally biased region" description="Basic and acidic residues" evidence="2">
    <location>
        <begin position="271"/>
        <end position="286"/>
    </location>
</feature>
<feature type="compositionally biased region" description="Polar residues" evidence="2">
    <location>
        <begin position="229"/>
        <end position="270"/>
    </location>
</feature>
<feature type="region of interest" description="Disordered" evidence="2">
    <location>
        <begin position="183"/>
        <end position="202"/>
    </location>
</feature>
<keyword evidence="1" id="KW-0175">Coiled coil</keyword>
<evidence type="ECO:0000256" key="2">
    <source>
        <dbReference type="SAM" id="MobiDB-lite"/>
    </source>
</evidence>
<feature type="region of interest" description="Disordered" evidence="2">
    <location>
        <begin position="213"/>
        <end position="288"/>
    </location>
</feature>
<evidence type="ECO:0000313" key="3">
    <source>
        <dbReference type="EMBL" id="KAG2174338.1"/>
    </source>
</evidence>
<comment type="caution">
    <text evidence="3">The sequence shown here is derived from an EMBL/GenBank/DDBJ whole genome shotgun (WGS) entry which is preliminary data.</text>
</comment>
<name>A0A8H7UC00_MORIS</name>
<proteinExistence type="predicted"/>
<dbReference type="AlphaFoldDB" id="A0A8H7UC00"/>